<dbReference type="InterPro" id="IPR049883">
    <property type="entry name" value="NOTCH1_EGF-like"/>
</dbReference>
<evidence type="ECO:0000256" key="4">
    <source>
        <dbReference type="ARBA" id="ARBA00022536"/>
    </source>
</evidence>
<dbReference type="GeneID" id="106484991"/>
<evidence type="ECO:0000256" key="6">
    <source>
        <dbReference type="ARBA" id="ARBA00022737"/>
    </source>
</evidence>
<evidence type="ECO:0000256" key="7">
    <source>
        <dbReference type="ARBA" id="ARBA00023157"/>
    </source>
</evidence>
<gene>
    <name evidence="14" type="primary">LTBP4</name>
</gene>
<dbReference type="InterPro" id="IPR000742">
    <property type="entry name" value="EGF"/>
</dbReference>
<keyword evidence="13" id="KW-1185">Reference proteome</keyword>
<feature type="domain" description="EGF-like" evidence="11">
    <location>
        <begin position="493"/>
        <end position="534"/>
    </location>
</feature>
<keyword evidence="7 9" id="KW-1015">Disulfide bond</keyword>
<feature type="domain" description="EGF-like" evidence="11">
    <location>
        <begin position="617"/>
        <end position="658"/>
    </location>
</feature>
<dbReference type="InterPro" id="IPR018097">
    <property type="entry name" value="EGF_Ca-bd_CS"/>
</dbReference>
<evidence type="ECO:0000256" key="1">
    <source>
        <dbReference type="ARBA" id="ARBA00004498"/>
    </source>
</evidence>
<keyword evidence="5" id="KW-0732">Signal</keyword>
<evidence type="ECO:0000259" key="12">
    <source>
        <dbReference type="PROSITE" id="PS51364"/>
    </source>
</evidence>
<evidence type="ECO:0000256" key="8">
    <source>
        <dbReference type="ARBA" id="ARBA00023180"/>
    </source>
</evidence>
<evidence type="ECO:0000313" key="14">
    <source>
        <dbReference type="RefSeq" id="XP_067170531.1"/>
    </source>
</evidence>
<keyword evidence="8" id="KW-0325">Glycoprotein</keyword>
<dbReference type="Gene3D" id="2.10.25.10">
    <property type="entry name" value="Laminin"/>
    <property type="match status" value="21"/>
</dbReference>
<feature type="domain" description="EGF-like" evidence="11">
    <location>
        <begin position="825"/>
        <end position="866"/>
    </location>
</feature>
<dbReference type="Gene3D" id="3.90.290.10">
    <property type="entry name" value="TGF-beta binding (TB) domain"/>
    <property type="match status" value="4"/>
</dbReference>
<dbReference type="PANTHER" id="PTHR47333">
    <property type="entry name" value="VON WILLEBRAND FACTOR C AND EGF DOMAIN-CONTAINING PROTEIN"/>
    <property type="match status" value="1"/>
</dbReference>
<feature type="domain" description="EGF-like" evidence="11">
    <location>
        <begin position="701"/>
        <end position="742"/>
    </location>
</feature>
<feature type="domain" description="EGF-like" evidence="11">
    <location>
        <begin position="1530"/>
        <end position="1574"/>
    </location>
</feature>
<feature type="compositionally biased region" description="Pro residues" evidence="10">
    <location>
        <begin position="389"/>
        <end position="403"/>
    </location>
</feature>
<feature type="region of interest" description="Disordered" evidence="10">
    <location>
        <begin position="1418"/>
        <end position="1479"/>
    </location>
</feature>
<dbReference type="PROSITE" id="PS00022">
    <property type="entry name" value="EGF_1"/>
    <property type="match status" value="1"/>
</dbReference>
<dbReference type="InterPro" id="IPR017878">
    <property type="entry name" value="TB_dom"/>
</dbReference>
<keyword evidence="6" id="KW-0677">Repeat</keyword>
<protein>
    <submittedName>
        <fullName evidence="14">Latent-transforming growth factor beta-binding protein 4 isoform X1</fullName>
    </submittedName>
</protein>
<dbReference type="SUPFAM" id="SSF57184">
    <property type="entry name" value="Growth factor receptor domain"/>
    <property type="match status" value="7"/>
</dbReference>
<dbReference type="Pfam" id="PF07645">
    <property type="entry name" value="EGF_CA"/>
    <property type="match status" value="19"/>
</dbReference>
<evidence type="ECO:0000256" key="2">
    <source>
        <dbReference type="ARBA" id="ARBA00022525"/>
    </source>
</evidence>
<evidence type="ECO:0000256" key="10">
    <source>
        <dbReference type="SAM" id="MobiDB-lite"/>
    </source>
</evidence>
<feature type="domain" description="EGF-like" evidence="11">
    <location>
        <begin position="535"/>
        <end position="574"/>
    </location>
</feature>
<feature type="domain" description="TB" evidence="12">
    <location>
        <begin position="1282"/>
        <end position="1335"/>
    </location>
</feature>
<feature type="region of interest" description="Disordered" evidence="10">
    <location>
        <begin position="1"/>
        <end position="38"/>
    </location>
</feature>
<evidence type="ECO:0000256" key="3">
    <source>
        <dbReference type="ARBA" id="ARBA00022530"/>
    </source>
</evidence>
<keyword evidence="4 9" id="KW-0245">EGF-like domain</keyword>
<feature type="disulfide bond" evidence="9">
    <location>
        <begin position="539"/>
        <end position="549"/>
    </location>
</feature>
<feature type="domain" description="TB" evidence="12">
    <location>
        <begin position="300"/>
        <end position="352"/>
    </location>
</feature>
<dbReference type="SMART" id="SM00179">
    <property type="entry name" value="EGF_CA"/>
    <property type="match status" value="20"/>
</dbReference>
<comment type="subcellular location">
    <subcellularLocation>
        <location evidence="1">Secreted</location>
        <location evidence="1">Extracellular space</location>
        <location evidence="1">Extracellular matrix</location>
    </subcellularLocation>
</comment>
<feature type="domain" description="TB" evidence="12">
    <location>
        <begin position="180"/>
        <end position="220"/>
    </location>
</feature>
<dbReference type="PROSITE" id="PS01187">
    <property type="entry name" value="EGF_CA"/>
    <property type="match status" value="8"/>
</dbReference>
<dbReference type="InterPro" id="IPR009030">
    <property type="entry name" value="Growth_fac_rcpt_cys_sf"/>
</dbReference>
<dbReference type="RefSeq" id="XP_067170531.1">
    <property type="nucleotide sequence ID" value="XM_067314430.1"/>
</dbReference>
<dbReference type="SUPFAM" id="SSF57196">
    <property type="entry name" value="EGF/Laminin"/>
    <property type="match status" value="3"/>
</dbReference>
<dbReference type="InterPro" id="IPR001881">
    <property type="entry name" value="EGF-like_Ca-bd_dom"/>
</dbReference>
<dbReference type="CDD" id="cd00054">
    <property type="entry name" value="EGF_CA"/>
    <property type="match status" value="13"/>
</dbReference>
<dbReference type="PROSITE" id="PS00010">
    <property type="entry name" value="ASX_HYDROXYL"/>
    <property type="match status" value="14"/>
</dbReference>
<dbReference type="PROSITE" id="PS01186">
    <property type="entry name" value="EGF_2"/>
    <property type="match status" value="11"/>
</dbReference>
<dbReference type="PROSITE" id="PS51364">
    <property type="entry name" value="TB"/>
    <property type="match status" value="4"/>
</dbReference>
<feature type="domain" description="EGF-like" evidence="11">
    <location>
        <begin position="995"/>
        <end position="1036"/>
    </location>
</feature>
<dbReference type="Pfam" id="PF00008">
    <property type="entry name" value="EGF"/>
    <property type="match status" value="1"/>
</dbReference>
<organism evidence="13 14">
    <name type="scientific">Apteryx mantelli</name>
    <name type="common">North Island brown kiwi</name>
    <dbReference type="NCBI Taxonomy" id="2696672"/>
    <lineage>
        <taxon>Eukaryota</taxon>
        <taxon>Metazoa</taxon>
        <taxon>Chordata</taxon>
        <taxon>Craniata</taxon>
        <taxon>Vertebrata</taxon>
        <taxon>Euteleostomi</taxon>
        <taxon>Archelosauria</taxon>
        <taxon>Archosauria</taxon>
        <taxon>Dinosauria</taxon>
        <taxon>Saurischia</taxon>
        <taxon>Theropoda</taxon>
        <taxon>Coelurosauria</taxon>
        <taxon>Aves</taxon>
        <taxon>Palaeognathae</taxon>
        <taxon>Apterygiformes</taxon>
        <taxon>Apterygidae</taxon>
        <taxon>Apteryx</taxon>
    </lineage>
</organism>
<feature type="region of interest" description="Disordered" evidence="10">
    <location>
        <begin position="1375"/>
        <end position="1397"/>
    </location>
</feature>
<feature type="compositionally biased region" description="Low complexity" evidence="10">
    <location>
        <begin position="378"/>
        <end position="388"/>
    </location>
</feature>
<evidence type="ECO:0000256" key="9">
    <source>
        <dbReference type="PROSITE-ProRule" id="PRU00076"/>
    </source>
</evidence>
<keyword evidence="2" id="KW-0964">Secreted</keyword>
<dbReference type="SUPFAM" id="SSF57581">
    <property type="entry name" value="TB module/8-cys domain"/>
    <property type="match status" value="4"/>
</dbReference>
<comment type="caution">
    <text evidence="9">Lacks conserved residue(s) required for the propagation of feature annotation.</text>
</comment>
<evidence type="ECO:0000313" key="13">
    <source>
        <dbReference type="Proteomes" id="UP001652627"/>
    </source>
</evidence>
<sequence length="1580" mass="168553">MSSLLARHLESHGRRGRGPPRAQSPTARPPRGQHQPRTPVLCPLMCRNGGVCTQRDACLCPPDFTGKFCHIPANRTQRAGPPPAGPQPQSLTKSVYTLPLANHREERDGALSMVSVHVQHPPEASVTIHQVERVRGPRAEEEEEEAAAPNALPGPRSALYSVLAQSSPRVPGYGESAGYGYCFRQLRDGECSLPLPGLRTQEICCRGAGVAWGVHECQPCDAETANLPAQGQQDAPCPKGFQRSNGSCVDVDECQDGGFCQNGLCTNTRGSFACLCHSGYILDSSRSSCISHQVISEAKGPCYRVLRDGHCALPTLRNITKQICCCSRVGKAWGHGCERCPPFGSEGFKEICPAGPGYHYSASDLRYNTRYLGHDLPRVPVGRPRGPTAAPPATPRWRGPPPGPEERRPGRLPPTRPPPVPEVFVVPRPTPAPARPVPTLAPREVPVPAPGGTVCERNPQICGPGRCVPRQGGYTCLCHPGFWLSTQGTHCIDVDECRRSPRPCTNGRCENSVGSYHCACAPGYRADAAGTDCQDVDECTQQPCAGGRCENTPGSYRCVCPAGYQLGPPGTGCADIDECAQSPRPCAPGRCENTPGSYRCACPRGYQAGPDGTQCVDVDECQQSPRPCAPGRCENAPGSYRCACPRGYQAGPDGTQCIDVDECQQSPRPCAPGRCENAPGSYRCTCPRGYQPSPDGTQCVDVDECQQSPRPCAYGRCENLPGSYSCSCPAGFQVNAQKTQCEDIDECENHLACPGQECVNTPGSFQCRPCREGYQLRDGRCADVDECAVGSPCGPHGRCSNTDGSFGCECRRGYRAGGAGGPCADVNECLEGDFCFPHGECLNTEGSYSCLCAQGYSTTADGTACTDVDECQRGGVCEGGRCANTDGSFDCYCPAGFRTDADKALCQDVDECREYGTVLCGAQRCENIPGSYRCVTDCQPGYRASASGDCVDVDECREYGAACGAQRCENLPGSYRCVTDCQPGYRAGAGGDCVDVDECANGTLCGDHAVCHNLPGSFQCVCDQGYETAHDGRHCQDVNECETLAGVCGAELCENVEGSFLCLCPDSRDEFDPMTGRCIRPPGAGHPAHGAGPGPGAGMAAVVPATAAPRPPAQPRAGAAACFSKACGVLAANVTQQQCCCSVGWSWGRRCPAQPCPAPGTGEYHAICPHGMGQTSSGPQGLPADVDECTVFGPQLCKGGMCVNAAAGFSCYCPSGYYYEQEHLQCIDNDECLDEEAEPCIGGRCTNTIGSYYCSCDPPLVLDGSQRRCVSNDSQALDANQAVCWQEVGPDLVCGRPRLDRQVTYTECCCLYGEAWGMDCALCPARDSDDFEFLCNVLRPPSYGPARPGLGSSYEYGPEFAPPYGLPYGPEVFAGTAPRAPPPGLRPDYDPYGLGAAGGYDPRGGSLYGPPRYEAADFEDFEEPRGPYRRPGAPRSYRPRSPPSGPRYEPEDPQPGPPWPYQPRDTGTFPERPGRASEDDRYEQFEGLQAEECGVLNGCENGRCVRVPEGYTCDCDQGYRLDTARLACVDVNECAEAASSPTLCLHGRCLNTEGSFRCLCPRGYVLAEPPHRCVPARPRA</sequence>
<dbReference type="InterPro" id="IPR000152">
    <property type="entry name" value="EGF-type_Asp/Asn_hydroxyl_site"/>
</dbReference>
<dbReference type="InterPro" id="IPR036773">
    <property type="entry name" value="TB_dom_sf"/>
</dbReference>
<feature type="domain" description="EGF-like" evidence="11">
    <location>
        <begin position="1489"/>
        <end position="1525"/>
    </location>
</feature>
<feature type="disulfide bond" evidence="9">
    <location>
        <begin position="60"/>
        <end position="69"/>
    </location>
</feature>
<proteinExistence type="predicted"/>
<feature type="compositionally biased region" description="Pro residues" evidence="10">
    <location>
        <begin position="411"/>
        <end position="421"/>
    </location>
</feature>
<feature type="domain" description="EGF-like" evidence="11">
    <location>
        <begin position="659"/>
        <end position="700"/>
    </location>
</feature>
<evidence type="ECO:0000256" key="5">
    <source>
        <dbReference type="ARBA" id="ARBA00022729"/>
    </source>
</evidence>
<feature type="region of interest" description="Disordered" evidence="10">
    <location>
        <begin position="376"/>
        <end position="422"/>
    </location>
</feature>
<keyword evidence="3" id="KW-0272">Extracellular matrix</keyword>
<feature type="domain" description="TB" evidence="12">
    <location>
        <begin position="1128"/>
        <end position="1168"/>
    </location>
</feature>
<name>A0ABM4G009_9AVES</name>
<feature type="region of interest" description="Disordered" evidence="10">
    <location>
        <begin position="134"/>
        <end position="153"/>
    </location>
</feature>
<dbReference type="PANTHER" id="PTHR47333:SF4">
    <property type="entry name" value="EGF-LIKE DOMAIN-CONTAINING PROTEIN"/>
    <property type="match status" value="1"/>
</dbReference>
<reference evidence="14" key="1">
    <citation type="submission" date="2025-08" db="UniProtKB">
        <authorList>
            <consortium name="RefSeq"/>
        </authorList>
    </citation>
    <scope>IDENTIFICATION</scope>
    <source>
        <tissue evidence="14">Blood</tissue>
    </source>
</reference>
<feature type="disulfide bond" evidence="9">
    <location>
        <begin position="42"/>
        <end position="52"/>
    </location>
</feature>
<feature type="domain" description="EGF-like" evidence="11">
    <location>
        <begin position="250"/>
        <end position="286"/>
    </location>
</feature>
<feature type="domain" description="EGF-like" evidence="11">
    <location>
        <begin position="867"/>
        <end position="907"/>
    </location>
</feature>
<dbReference type="Proteomes" id="UP001652627">
    <property type="component" value="Chromosome 35"/>
</dbReference>
<dbReference type="InterPro" id="IPR052080">
    <property type="entry name" value="vWF_C/EGF_Fibrillin"/>
</dbReference>
<dbReference type="SMART" id="SM00181">
    <property type="entry name" value="EGF"/>
    <property type="match status" value="21"/>
</dbReference>
<evidence type="ECO:0000259" key="11">
    <source>
        <dbReference type="PROSITE" id="PS50026"/>
    </source>
</evidence>
<dbReference type="Pfam" id="PF00683">
    <property type="entry name" value="TB"/>
    <property type="match status" value="3"/>
</dbReference>
<feature type="domain" description="EGF-like" evidence="11">
    <location>
        <begin position="783"/>
        <end position="820"/>
    </location>
</feature>
<dbReference type="PROSITE" id="PS50026">
    <property type="entry name" value="EGF_3"/>
    <property type="match status" value="14"/>
</dbReference>
<feature type="domain" description="EGF-like" evidence="11">
    <location>
        <begin position="38"/>
        <end position="70"/>
    </location>
</feature>
<feature type="domain" description="EGF-like" evidence="11">
    <location>
        <begin position="575"/>
        <end position="616"/>
    </location>
</feature>
<accession>A0ABM4G009</accession>